<sequence length="173" mass="18362">MKRTLIAISSIALLISYPSSVSQASTGYRYWGYFQAAPGATEWTMAMTGPTTNVKDGSVEGWMHTFSNDDVNASAPRRAPNFSSLCKSVKPVANKKRIGVIVDFGIAAIRPRGESIPKRVTTCVQVDLNATGAEALAAAAKIRASSSGFICGINGYPAKECSAEIKTPRTLAK</sequence>
<dbReference type="EMBL" id="CAEZTJ010000104">
    <property type="protein sequence ID" value="CAB4571645.1"/>
    <property type="molecule type" value="Genomic_DNA"/>
</dbReference>
<accession>A0A6J6E8P7</accession>
<protein>
    <submittedName>
        <fullName evidence="1">Unannotated protein</fullName>
    </submittedName>
</protein>
<gene>
    <name evidence="1" type="ORF">UFOPK1650_00737</name>
</gene>
<reference evidence="1" key="1">
    <citation type="submission" date="2020-05" db="EMBL/GenBank/DDBJ databases">
        <authorList>
            <person name="Chiriac C."/>
            <person name="Salcher M."/>
            <person name="Ghai R."/>
            <person name="Kavagutti S V."/>
        </authorList>
    </citation>
    <scope>NUCLEOTIDE SEQUENCE</scope>
</reference>
<evidence type="ECO:0000313" key="1">
    <source>
        <dbReference type="EMBL" id="CAB4571645.1"/>
    </source>
</evidence>
<dbReference type="NCBIfam" id="NF040672">
    <property type="entry name" value="SCO2322_fam"/>
    <property type="match status" value="1"/>
</dbReference>
<dbReference type="InterPro" id="IPR047703">
    <property type="entry name" value="SCO2322-like"/>
</dbReference>
<name>A0A6J6E8P7_9ZZZZ</name>
<organism evidence="1">
    <name type="scientific">freshwater metagenome</name>
    <dbReference type="NCBI Taxonomy" id="449393"/>
    <lineage>
        <taxon>unclassified sequences</taxon>
        <taxon>metagenomes</taxon>
        <taxon>ecological metagenomes</taxon>
    </lineage>
</organism>
<dbReference type="AlphaFoldDB" id="A0A6J6E8P7"/>
<proteinExistence type="predicted"/>